<keyword evidence="3" id="KW-1185">Reference proteome</keyword>
<organism evidence="2 3">
    <name type="scientific">Leptospira interrogans serogroup Icterohaemorrhagiae serovar Lai (strain 56601)</name>
    <dbReference type="NCBI Taxonomy" id="189518"/>
    <lineage>
        <taxon>Bacteria</taxon>
        <taxon>Pseudomonadati</taxon>
        <taxon>Spirochaetota</taxon>
        <taxon>Spirochaetia</taxon>
        <taxon>Leptospirales</taxon>
        <taxon>Leptospiraceae</taxon>
        <taxon>Leptospira</taxon>
    </lineage>
</organism>
<gene>
    <name evidence="2" type="ordered locus">LA_3274</name>
</gene>
<dbReference type="EMBL" id="AE010300">
    <property type="protein sequence ID" value="AAN50472.1"/>
    <property type="molecule type" value="Genomic_DNA"/>
</dbReference>
<dbReference type="AlphaFoldDB" id="Q8F163"/>
<dbReference type="KEGG" id="lil:LA_3274"/>
<evidence type="ECO:0000259" key="1">
    <source>
        <dbReference type="Pfam" id="PF01850"/>
    </source>
</evidence>
<dbReference type="EnsemblBacteria" id="AAN50472">
    <property type="protein sequence ID" value="AAN50472"/>
    <property type="gene ID" value="LA_3274"/>
</dbReference>
<dbReference type="CDD" id="cd18692">
    <property type="entry name" value="PIN_VapC-like"/>
    <property type="match status" value="1"/>
</dbReference>
<dbReference type="InParanoid" id="Q8F163"/>
<dbReference type="SUPFAM" id="SSF88723">
    <property type="entry name" value="PIN domain-like"/>
    <property type="match status" value="1"/>
</dbReference>
<protein>
    <submittedName>
        <fullName evidence="2">Predicted nucleic-acid-binding protein</fullName>
    </submittedName>
</protein>
<reference evidence="2 3" key="1">
    <citation type="journal article" date="2003" name="Nature">
        <title>Unique physiological and pathogenic features of Leptospira interrogans revealed by whole-genome sequencing.</title>
        <authorList>
            <person name="Ren S.X."/>
            <person name="Fu G."/>
            <person name="Jiang X.G."/>
            <person name="Zeng R."/>
            <person name="Miao Y.G."/>
            <person name="Xu H."/>
            <person name="Zhang Y.X."/>
            <person name="Xiong H."/>
            <person name="Lu G."/>
            <person name="Lu L.F."/>
            <person name="Jiang H.Q."/>
            <person name="Jia J."/>
            <person name="Tu Y.F."/>
            <person name="Jiang J.X."/>
            <person name="Gu W.Y."/>
            <person name="Zhang Y.Q."/>
            <person name="Cai Z."/>
            <person name="Sheng H.H."/>
            <person name="Yin H.F."/>
            <person name="Zhang Y."/>
            <person name="Zhu G.F."/>
            <person name="Wan M."/>
            <person name="Huang H.L."/>
            <person name="Qian Z."/>
            <person name="Wang S.Y."/>
            <person name="Ma W."/>
            <person name="Yao Z.J."/>
            <person name="Shen Y."/>
            <person name="Qiang B.Q."/>
            <person name="Xia Q.C."/>
            <person name="Guo X.K."/>
            <person name="Danchin A."/>
            <person name="Saint Girons I."/>
            <person name="Somerville R.L."/>
            <person name="Wen Y.M."/>
            <person name="Shi M.H."/>
            <person name="Chen Z."/>
            <person name="Xu J.G."/>
            <person name="Zhao G.P."/>
        </authorList>
    </citation>
    <scope>NUCLEOTIDE SEQUENCE [LARGE SCALE GENOMIC DNA]</scope>
    <source>
        <strain evidence="2 3">56601</strain>
    </source>
</reference>
<dbReference type="Pfam" id="PF01850">
    <property type="entry name" value="PIN"/>
    <property type="match status" value="1"/>
</dbReference>
<name>Q8F163_LEPIN</name>
<sequence>MKDKVFLDTNLFIYNFDTENKTKHEKSKEIVLTALAENNYVISYQVIQEFSNVALKKFQIPLKPKDLAIYLKRVMFPLCNVYYTNENILNAIEIRNRYKLSFYDSVLIGSAIEANCKTLLSEDLQDGLQIKGLQITNPFNSTIKKKK</sequence>
<evidence type="ECO:0000313" key="2">
    <source>
        <dbReference type="EMBL" id="AAN50472.1"/>
    </source>
</evidence>
<feature type="domain" description="PIN" evidence="1">
    <location>
        <begin position="5"/>
        <end position="123"/>
    </location>
</feature>
<dbReference type="PATRIC" id="fig|189518.3.peg.3243"/>
<accession>Q8F163</accession>
<dbReference type="OrthoDB" id="13900at2"/>
<proteinExistence type="predicted"/>
<dbReference type="InterPro" id="IPR029060">
    <property type="entry name" value="PIN-like_dom_sf"/>
</dbReference>
<dbReference type="SMR" id="Q8F163"/>
<dbReference type="Proteomes" id="UP000001408">
    <property type="component" value="Chromosome I"/>
</dbReference>
<dbReference type="InterPro" id="IPR002716">
    <property type="entry name" value="PIN_dom"/>
</dbReference>
<dbReference type="Gene3D" id="3.40.50.1010">
    <property type="entry name" value="5'-nuclease"/>
    <property type="match status" value="1"/>
</dbReference>
<dbReference type="PaxDb" id="189518-LA_3274"/>
<evidence type="ECO:0000313" key="3">
    <source>
        <dbReference type="Proteomes" id="UP000001408"/>
    </source>
</evidence>
<dbReference type="RefSeq" id="WP_000653660.1">
    <property type="nucleotide sequence ID" value="NC_004342.2"/>
</dbReference>
<dbReference type="STRING" id="189518.LA_3274"/>
<dbReference type="HOGENOM" id="CLU_128080_0_0_12"/>